<dbReference type="STRING" id="254877.A0A1V6STV7"/>
<reference evidence="4" key="1">
    <citation type="journal article" date="2017" name="Nat. Microbiol.">
        <title>Global analysis of biosynthetic gene clusters reveals vast potential of secondary metabolite production in Penicillium species.</title>
        <authorList>
            <person name="Nielsen J.C."/>
            <person name="Grijseels S."/>
            <person name="Prigent S."/>
            <person name="Ji B."/>
            <person name="Dainat J."/>
            <person name="Nielsen K.F."/>
            <person name="Frisvad J.C."/>
            <person name="Workman M."/>
            <person name="Nielsen J."/>
        </authorList>
    </citation>
    <scope>NUCLEOTIDE SEQUENCE [LARGE SCALE GENOMIC DNA]</scope>
    <source>
        <strain evidence="4">IBT 14082</strain>
    </source>
</reference>
<dbReference type="EMBL" id="MLQL01000024">
    <property type="protein sequence ID" value="OQE17466.1"/>
    <property type="molecule type" value="Genomic_DNA"/>
</dbReference>
<evidence type="ECO:0000313" key="4">
    <source>
        <dbReference type="Proteomes" id="UP000191342"/>
    </source>
</evidence>
<feature type="region of interest" description="Disordered" evidence="1">
    <location>
        <begin position="241"/>
        <end position="267"/>
    </location>
</feature>
<dbReference type="OrthoDB" id="194443at2759"/>
<name>A0A1V6STV7_9EURO</name>
<evidence type="ECO:0000256" key="1">
    <source>
        <dbReference type="SAM" id="MobiDB-lite"/>
    </source>
</evidence>
<feature type="domain" description="BTB" evidence="2">
    <location>
        <begin position="29"/>
        <end position="102"/>
    </location>
</feature>
<protein>
    <recommendedName>
        <fullName evidence="2">BTB domain-containing protein</fullName>
    </recommendedName>
</protein>
<dbReference type="Proteomes" id="UP000191342">
    <property type="component" value="Unassembled WGS sequence"/>
</dbReference>
<dbReference type="InterPro" id="IPR000210">
    <property type="entry name" value="BTB/POZ_dom"/>
</dbReference>
<dbReference type="AlphaFoldDB" id="A0A1V6STV7"/>
<dbReference type="SMART" id="SM00225">
    <property type="entry name" value="BTB"/>
    <property type="match status" value="1"/>
</dbReference>
<evidence type="ECO:0000259" key="2">
    <source>
        <dbReference type="PROSITE" id="PS50097"/>
    </source>
</evidence>
<comment type="caution">
    <text evidence="3">The sequence shown here is derived from an EMBL/GenBank/DDBJ whole genome shotgun (WGS) entry which is preliminary data.</text>
</comment>
<proteinExistence type="predicted"/>
<dbReference type="SUPFAM" id="SSF54695">
    <property type="entry name" value="POZ domain"/>
    <property type="match status" value="1"/>
</dbReference>
<dbReference type="PANTHER" id="PTHR47843">
    <property type="entry name" value="BTB DOMAIN-CONTAINING PROTEIN-RELATED"/>
    <property type="match status" value="1"/>
</dbReference>
<keyword evidence="4" id="KW-1185">Reference proteome</keyword>
<evidence type="ECO:0000313" key="3">
    <source>
        <dbReference type="EMBL" id="OQE17466.1"/>
    </source>
</evidence>
<sequence length="267" mass="30316">MDKTPEGKDPSGSSIENFATSTLPLFHGPLVKIRIEPSNREYTVSKTLLCNESPVFSAMFKGNFRESQEETATLQEMEGVVSTQSIEALLEWLYLRTINFDIDSIHHEGHIVAAVELARLAEMYGITKIESQLARYVKERFAKCGYRHNPIDNRAVLPDEDGWILGTFLRDGHPVRRAVAQALVAWYLQSENGGYPSSTLTQEYPKFGADLLYEVRLALNTLKPIRSATFKDPITGKRRYLVKGENDEDYDEDDDEGEEEEEDDDDE</sequence>
<dbReference type="Gene3D" id="3.30.710.10">
    <property type="entry name" value="Potassium Channel Kv1.1, Chain A"/>
    <property type="match status" value="1"/>
</dbReference>
<dbReference type="Pfam" id="PF00651">
    <property type="entry name" value="BTB"/>
    <property type="match status" value="1"/>
</dbReference>
<organism evidence="3 4">
    <name type="scientific">Penicillium flavigenum</name>
    <dbReference type="NCBI Taxonomy" id="254877"/>
    <lineage>
        <taxon>Eukaryota</taxon>
        <taxon>Fungi</taxon>
        <taxon>Dikarya</taxon>
        <taxon>Ascomycota</taxon>
        <taxon>Pezizomycotina</taxon>
        <taxon>Eurotiomycetes</taxon>
        <taxon>Eurotiomycetidae</taxon>
        <taxon>Eurotiales</taxon>
        <taxon>Aspergillaceae</taxon>
        <taxon>Penicillium</taxon>
    </lineage>
</organism>
<feature type="compositionally biased region" description="Acidic residues" evidence="1">
    <location>
        <begin position="246"/>
        <end position="267"/>
    </location>
</feature>
<dbReference type="InterPro" id="IPR011333">
    <property type="entry name" value="SKP1/BTB/POZ_sf"/>
</dbReference>
<accession>A0A1V6STV7</accession>
<dbReference type="PROSITE" id="PS50097">
    <property type="entry name" value="BTB"/>
    <property type="match status" value="1"/>
</dbReference>
<gene>
    <name evidence="3" type="ORF">PENFLA_c024G04641</name>
</gene>